<evidence type="ECO:0000259" key="2">
    <source>
        <dbReference type="Pfam" id="PF23865"/>
    </source>
</evidence>
<keyword evidence="4" id="KW-1185">Reference proteome</keyword>
<dbReference type="Proteomes" id="UP000001194">
    <property type="component" value="Unassembled WGS sequence"/>
</dbReference>
<dbReference type="HOGENOM" id="CLU_022145_0_0_1"/>
<sequence length="630" mass="65837">MRSTAFVLAAAISVVTAANDWSQPCHAGVCSYDLPATGGKASGTLKIWGSKNAISDITPAAGWEILGCSPNVLAQEIRLVCNNKNGDCSHLYQIGAEGKIVRLPENCSKSAFARVARAWVHNDQSIPADIASRIATTNGTKHEVKALYIDTNFPLANWAKYGPVNFAIRAANIPGASGDLVTTPPVSQRRSRINDRGFFDFIGNSLDAIASLSAETLNKTLTPFDIDQKLNLFKQSLSCPPVEAQVSIDMEAKAHVDVTIGVAASGTITPPTVSELAFITSMTADLDGIISMKGGATGAVDSGKIKLYEVGIPGLDFPGVLTLGPSFRIDAQAKATLATGVDISVGIHYHVDKVQLVFPPNKMAASGGTFQVGDTPLTVSVSPSAKATGTVEAHLIPSLNLGITALNGAAEAKVSLELDASSSMKLDLGATSKTILSLNPPAPSSATSVPAPIPSTVAAFNGCFGIGAGFNVNAGASAAFFGIFNPNVKLPLLSKNFEVFKASFSLVKKCFGTSTGKRSDTDVWNYMSVDPASTLKDRALALTCPVLECSVFRESELPPIRQSACPEFARHLPLPNAVTALFNTCPLDAVEQLYQPQTVTTFSSGVGSVIAYDGADVSSPILASLSQLRC</sequence>
<dbReference type="RefSeq" id="XP_001889976.1">
    <property type="nucleotide sequence ID" value="XM_001889941.1"/>
</dbReference>
<keyword evidence="1" id="KW-0732">Signal</keyword>
<gene>
    <name evidence="3" type="ORF">LACBIDRAFT_335077</name>
</gene>
<dbReference type="KEGG" id="lbc:LACBIDRAFT_335077"/>
<evidence type="ECO:0000313" key="4">
    <source>
        <dbReference type="Proteomes" id="UP000001194"/>
    </source>
</evidence>
<feature type="domain" description="DUF7223" evidence="2">
    <location>
        <begin position="251"/>
        <end position="420"/>
    </location>
</feature>
<name>B0E1A3_LACBS</name>
<dbReference type="GeneID" id="6085621"/>
<protein>
    <submittedName>
        <fullName evidence="3">Predicted protein</fullName>
    </submittedName>
</protein>
<dbReference type="OrthoDB" id="73875at2759"/>
<feature type="chain" id="PRO_5002748937" evidence="1">
    <location>
        <begin position="18"/>
        <end position="630"/>
    </location>
</feature>
<proteinExistence type="predicted"/>
<organism evidence="4">
    <name type="scientific">Laccaria bicolor (strain S238N-H82 / ATCC MYA-4686)</name>
    <name type="common">Bicoloured deceiver</name>
    <name type="synonym">Laccaria laccata var. bicolor</name>
    <dbReference type="NCBI Taxonomy" id="486041"/>
    <lineage>
        <taxon>Eukaryota</taxon>
        <taxon>Fungi</taxon>
        <taxon>Dikarya</taxon>
        <taxon>Basidiomycota</taxon>
        <taxon>Agaricomycotina</taxon>
        <taxon>Agaricomycetes</taxon>
        <taxon>Agaricomycetidae</taxon>
        <taxon>Agaricales</taxon>
        <taxon>Agaricineae</taxon>
        <taxon>Hydnangiaceae</taxon>
        <taxon>Laccaria</taxon>
    </lineage>
</organism>
<accession>B0E1A3</accession>
<evidence type="ECO:0000313" key="3">
    <source>
        <dbReference type="EMBL" id="EDQ99425.1"/>
    </source>
</evidence>
<feature type="signal peptide" evidence="1">
    <location>
        <begin position="1"/>
        <end position="17"/>
    </location>
</feature>
<evidence type="ECO:0000256" key="1">
    <source>
        <dbReference type="SAM" id="SignalP"/>
    </source>
</evidence>
<dbReference type="AlphaFoldDB" id="B0E1A3"/>
<reference evidence="3 4" key="1">
    <citation type="journal article" date="2008" name="Nature">
        <title>The genome of Laccaria bicolor provides insights into mycorrhizal symbiosis.</title>
        <authorList>
            <person name="Martin F."/>
            <person name="Aerts A."/>
            <person name="Ahren D."/>
            <person name="Brun A."/>
            <person name="Danchin E.G.J."/>
            <person name="Duchaussoy F."/>
            <person name="Gibon J."/>
            <person name="Kohler A."/>
            <person name="Lindquist E."/>
            <person name="Pereda V."/>
            <person name="Salamov A."/>
            <person name="Shapiro H.J."/>
            <person name="Wuyts J."/>
            <person name="Blaudez D."/>
            <person name="Buee M."/>
            <person name="Brokstein P."/>
            <person name="Canbaeck B."/>
            <person name="Cohen D."/>
            <person name="Courty P.E."/>
            <person name="Coutinho P.M."/>
            <person name="Delaruelle C."/>
            <person name="Detter J.C."/>
            <person name="Deveau A."/>
            <person name="DiFazio S."/>
            <person name="Duplessis S."/>
            <person name="Fraissinet-Tachet L."/>
            <person name="Lucic E."/>
            <person name="Frey-Klett P."/>
            <person name="Fourrey C."/>
            <person name="Feussner I."/>
            <person name="Gay G."/>
            <person name="Grimwood J."/>
            <person name="Hoegger P.J."/>
            <person name="Jain P."/>
            <person name="Kilaru S."/>
            <person name="Labbe J."/>
            <person name="Lin Y.C."/>
            <person name="Legue V."/>
            <person name="Le Tacon F."/>
            <person name="Marmeisse R."/>
            <person name="Melayah D."/>
            <person name="Montanini B."/>
            <person name="Muratet M."/>
            <person name="Nehls U."/>
            <person name="Niculita-Hirzel H."/>
            <person name="Oudot-Le Secq M.P."/>
            <person name="Peter M."/>
            <person name="Quesneville H."/>
            <person name="Rajashekar B."/>
            <person name="Reich M."/>
            <person name="Rouhier N."/>
            <person name="Schmutz J."/>
            <person name="Yin T."/>
            <person name="Chalot M."/>
            <person name="Henrissat B."/>
            <person name="Kuees U."/>
            <person name="Lucas S."/>
            <person name="Van de Peer Y."/>
            <person name="Podila G.K."/>
            <person name="Polle A."/>
            <person name="Pukkila P.J."/>
            <person name="Richardson P.M."/>
            <person name="Rouze P."/>
            <person name="Sanders I.R."/>
            <person name="Stajich J.E."/>
            <person name="Tunlid A."/>
            <person name="Tuskan G."/>
            <person name="Grigoriev I.V."/>
        </authorList>
    </citation>
    <scope>NUCLEOTIDE SEQUENCE [LARGE SCALE GENOMIC DNA]</scope>
    <source>
        <strain evidence="4">S238N-H82 / ATCC MYA-4686</strain>
    </source>
</reference>
<dbReference type="InterPro" id="IPR055647">
    <property type="entry name" value="DUF7223"/>
</dbReference>
<dbReference type="EMBL" id="DS547165">
    <property type="protein sequence ID" value="EDQ99425.1"/>
    <property type="molecule type" value="Genomic_DNA"/>
</dbReference>
<dbReference type="InParanoid" id="B0E1A3"/>
<dbReference type="Pfam" id="PF23865">
    <property type="entry name" value="DUF7223"/>
    <property type="match status" value="1"/>
</dbReference>